<keyword evidence="1" id="KW-0175">Coiled coil</keyword>
<evidence type="ECO:0000313" key="3">
    <source>
        <dbReference type="EMBL" id="CAD9014659.1"/>
    </source>
</evidence>
<dbReference type="AlphaFoldDB" id="A0A7S1IJJ1"/>
<reference evidence="3" key="1">
    <citation type="submission" date="2021-01" db="EMBL/GenBank/DDBJ databases">
        <authorList>
            <person name="Corre E."/>
            <person name="Pelletier E."/>
            <person name="Niang G."/>
            <person name="Scheremetjew M."/>
            <person name="Finn R."/>
            <person name="Kale V."/>
            <person name="Holt S."/>
            <person name="Cochrane G."/>
            <person name="Meng A."/>
            <person name="Brown T."/>
            <person name="Cohen L."/>
        </authorList>
    </citation>
    <scope>NUCLEOTIDE SEQUENCE</scope>
    <source>
        <strain evidence="3">NIES-381</strain>
    </source>
</reference>
<organism evidence="3">
    <name type="scientific">Eutreptiella gymnastica</name>
    <dbReference type="NCBI Taxonomy" id="73025"/>
    <lineage>
        <taxon>Eukaryota</taxon>
        <taxon>Discoba</taxon>
        <taxon>Euglenozoa</taxon>
        <taxon>Euglenida</taxon>
        <taxon>Spirocuta</taxon>
        <taxon>Euglenophyceae</taxon>
        <taxon>Eutreptiales</taxon>
        <taxon>Eutreptiaceae</taxon>
        <taxon>Eutreptiella</taxon>
    </lineage>
</organism>
<accession>A0A7S1IJJ1</accession>
<evidence type="ECO:0000256" key="1">
    <source>
        <dbReference type="SAM" id="Coils"/>
    </source>
</evidence>
<protein>
    <submittedName>
        <fullName evidence="3">Uncharacterized protein</fullName>
    </submittedName>
</protein>
<dbReference type="EMBL" id="HBGA01068922">
    <property type="protein sequence ID" value="CAD9014659.1"/>
    <property type="molecule type" value="Transcribed_RNA"/>
</dbReference>
<proteinExistence type="predicted"/>
<feature type="region of interest" description="Disordered" evidence="2">
    <location>
        <begin position="1"/>
        <end position="33"/>
    </location>
</feature>
<evidence type="ECO:0000256" key="2">
    <source>
        <dbReference type="SAM" id="MobiDB-lite"/>
    </source>
</evidence>
<gene>
    <name evidence="3" type="ORF">EGYM00392_LOCUS25765</name>
</gene>
<feature type="coiled-coil region" evidence="1">
    <location>
        <begin position="119"/>
        <end position="177"/>
    </location>
</feature>
<sequence length="535" mass="59853">MSTLTPRSNPPPEAALPPSHVSTVDPTASPIPAMGVTTTEWVDDLLWEGESTPLIDDLLWEGPGVLAGGLASPTTWKATTFSGQPSYTVDKAIQTNPGSAHRVRRAAGIQTAHPGPAASRDLRASLAQKLQELEKEQKAADEVHAQEAALLQQMADRQQKEEELMQNKQQKIVLKQQRDRQAIVKGVEEARQSYQEQDAKTEKVRRSEVEDAYHYQGGLVYYRQLSANNRARRKAEDGKRAVEKRAHMMSHLRSEIDGNYTELVDLGDEGALMRAAEAAEREGASFMKNLKAQRDADSAIWQQSFAEKQAELSGIRVDNLKDQKELASLERKSKLHMMKVQAVEDFEASIQASITDVQTEYMRMTRERARNRTTEEWAAQQELIIAAIKREKPGKLVQHKAEEQALAPPVQWSLEGLEINDHLSAERSRPCKAITGSTSVEMQDLQRSNNAATKSSDKWQWDIVAQRNKQVQDRELLQELQEQEELAALKLLGPTASSPLLIKTVSQQGRLGFKRSETPLESMLPEQMLGMSSWA</sequence>
<name>A0A7S1IJJ1_9EUGL</name>